<keyword evidence="4" id="KW-0443">Lipid metabolism</keyword>
<keyword evidence="2" id="KW-0560">Oxidoreductase</keyword>
<protein>
    <submittedName>
        <fullName evidence="6">SDR family oxidoreductase</fullName>
    </submittedName>
</protein>
<dbReference type="RefSeq" id="WP_135121360.1">
    <property type="nucleotide sequence ID" value="NZ_SPQZ01000006.1"/>
</dbReference>
<gene>
    <name evidence="6" type="ORF">E4M00_15360</name>
</gene>
<evidence type="ECO:0000256" key="1">
    <source>
        <dbReference type="ARBA" id="ARBA00006484"/>
    </source>
</evidence>
<evidence type="ECO:0000256" key="2">
    <source>
        <dbReference type="ARBA" id="ARBA00023002"/>
    </source>
</evidence>
<dbReference type="InterPro" id="IPR002347">
    <property type="entry name" value="SDR_fam"/>
</dbReference>
<evidence type="ECO:0000313" key="6">
    <source>
        <dbReference type="EMBL" id="TFV95420.1"/>
    </source>
</evidence>
<dbReference type="FunFam" id="3.40.50.720:FF:000084">
    <property type="entry name" value="Short-chain dehydrogenase reductase"/>
    <property type="match status" value="1"/>
</dbReference>
<sequence>MARVSGKIALISGGARGMGASHARLLVDEGAKVVIGDILDDAGQALAAELGDSVRYVHLDVTDYAQWENAVKTAVDTFGGLDIVVNNAGIANFSPIEDYSIEAWNTIISINLTGVFYGIKAAIPALKNSKGGSIINVSSTAGLQGYEALPGYNASKFGVRGLTKNAALDLGRYNIRVNSVHPGAIRTPMTEGLDTSQSHVALHRVGEPIELSNLVLFLASDESSFSTGSEFVADGGETAGLAHYES</sequence>
<keyword evidence="7" id="KW-1185">Reference proteome</keyword>
<dbReference type="GO" id="GO:0008202">
    <property type="term" value="P:steroid metabolic process"/>
    <property type="evidence" value="ECO:0007669"/>
    <property type="project" value="UniProtKB-KW"/>
</dbReference>
<dbReference type="Gene3D" id="3.40.50.720">
    <property type="entry name" value="NAD(P)-binding Rossmann-like Domain"/>
    <property type="match status" value="1"/>
</dbReference>
<comment type="caution">
    <text evidence="6">The sequence shown here is derived from an EMBL/GenBank/DDBJ whole genome shotgun (WGS) entry which is preliminary data.</text>
</comment>
<dbReference type="Proteomes" id="UP000298127">
    <property type="component" value="Unassembled WGS sequence"/>
</dbReference>
<evidence type="ECO:0000256" key="3">
    <source>
        <dbReference type="ARBA" id="ARBA00023027"/>
    </source>
</evidence>
<dbReference type="NCBIfam" id="NF005559">
    <property type="entry name" value="PRK07231.1"/>
    <property type="match status" value="1"/>
</dbReference>
<evidence type="ECO:0000256" key="5">
    <source>
        <dbReference type="ARBA" id="ARBA00023221"/>
    </source>
</evidence>
<name>A0A4Y9QTM2_9MICO</name>
<dbReference type="SUPFAM" id="SSF51735">
    <property type="entry name" value="NAD(P)-binding Rossmann-fold domains"/>
    <property type="match status" value="1"/>
</dbReference>
<dbReference type="AlphaFoldDB" id="A0A4Y9QTM2"/>
<dbReference type="PANTHER" id="PTHR43180">
    <property type="entry name" value="3-OXOACYL-(ACYL-CARRIER-PROTEIN) REDUCTASE (AFU_ORTHOLOGUE AFUA_6G11210)"/>
    <property type="match status" value="1"/>
</dbReference>
<dbReference type="InterPro" id="IPR036291">
    <property type="entry name" value="NAD(P)-bd_dom_sf"/>
</dbReference>
<comment type="similarity">
    <text evidence="1">Belongs to the short-chain dehydrogenases/reductases (SDR) family.</text>
</comment>
<dbReference type="PRINTS" id="PR00081">
    <property type="entry name" value="GDHRDH"/>
</dbReference>
<dbReference type="PROSITE" id="PS00061">
    <property type="entry name" value="ADH_SHORT"/>
    <property type="match status" value="1"/>
</dbReference>
<evidence type="ECO:0000313" key="7">
    <source>
        <dbReference type="Proteomes" id="UP000298127"/>
    </source>
</evidence>
<dbReference type="PANTHER" id="PTHR43180:SF28">
    <property type="entry name" value="NAD(P)-BINDING ROSSMANN-FOLD SUPERFAMILY PROTEIN"/>
    <property type="match status" value="1"/>
</dbReference>
<reference evidence="6 7" key="1">
    <citation type="journal article" date="2018" name="J. Microbiol.">
        <title>Leifsonia flava sp. nov., a novel actinobacterium isolated from the rhizosphere of Aquilegia viridiflora.</title>
        <authorList>
            <person name="Cai Y."/>
            <person name="Tao W.Z."/>
            <person name="Ma Y.J."/>
            <person name="Cheng J."/>
            <person name="Zhang M.Y."/>
            <person name="Zhang Y.X."/>
        </authorList>
    </citation>
    <scope>NUCLEOTIDE SEQUENCE [LARGE SCALE GENOMIC DNA]</scope>
    <source>
        <strain evidence="6 7">SYP-B2174</strain>
    </source>
</reference>
<evidence type="ECO:0000256" key="4">
    <source>
        <dbReference type="ARBA" id="ARBA00023098"/>
    </source>
</evidence>
<dbReference type="Pfam" id="PF13561">
    <property type="entry name" value="adh_short_C2"/>
    <property type="match status" value="1"/>
</dbReference>
<dbReference type="PRINTS" id="PR00080">
    <property type="entry name" value="SDRFAMILY"/>
</dbReference>
<organism evidence="6 7">
    <name type="scientific">Orlajensenia leifsoniae</name>
    <dbReference type="NCBI Taxonomy" id="2561933"/>
    <lineage>
        <taxon>Bacteria</taxon>
        <taxon>Bacillati</taxon>
        <taxon>Actinomycetota</taxon>
        <taxon>Actinomycetes</taxon>
        <taxon>Micrococcales</taxon>
        <taxon>Microbacteriaceae</taxon>
        <taxon>Orlajensenia</taxon>
    </lineage>
</organism>
<dbReference type="GO" id="GO:0016491">
    <property type="term" value="F:oxidoreductase activity"/>
    <property type="evidence" value="ECO:0007669"/>
    <property type="project" value="UniProtKB-KW"/>
</dbReference>
<proteinExistence type="inferred from homology"/>
<accession>A0A4Y9QTM2</accession>
<keyword evidence="5" id="KW-0753">Steroid metabolism</keyword>
<dbReference type="EMBL" id="SPQZ01000006">
    <property type="protein sequence ID" value="TFV95420.1"/>
    <property type="molecule type" value="Genomic_DNA"/>
</dbReference>
<dbReference type="InterPro" id="IPR020904">
    <property type="entry name" value="Sc_DH/Rdtase_CS"/>
</dbReference>
<keyword evidence="3" id="KW-0520">NAD</keyword>